<dbReference type="STRING" id="1921803.NIES593_08925"/>
<organism evidence="2 3">
    <name type="scientific">Hydrococcus rivularis NIES-593</name>
    <dbReference type="NCBI Taxonomy" id="1921803"/>
    <lineage>
        <taxon>Bacteria</taxon>
        <taxon>Bacillati</taxon>
        <taxon>Cyanobacteriota</taxon>
        <taxon>Cyanophyceae</taxon>
        <taxon>Pleurocapsales</taxon>
        <taxon>Hydrococcaceae</taxon>
        <taxon>Hydrococcus</taxon>
    </lineage>
</organism>
<dbReference type="AlphaFoldDB" id="A0A1U7HJK2"/>
<accession>A0A1U7HJK2</accession>
<gene>
    <name evidence="2" type="ORF">NIES593_08925</name>
</gene>
<feature type="region of interest" description="Disordered" evidence="1">
    <location>
        <begin position="1"/>
        <end position="24"/>
    </location>
</feature>
<protein>
    <submittedName>
        <fullName evidence="2">Uncharacterized protein</fullName>
    </submittedName>
</protein>
<dbReference type="RefSeq" id="WP_073599245.1">
    <property type="nucleotide sequence ID" value="NZ_MRCB01000008.1"/>
</dbReference>
<reference evidence="2 3" key="1">
    <citation type="submission" date="2016-11" db="EMBL/GenBank/DDBJ databases">
        <title>Draft Genome Sequences of Nine Cyanobacterial Strains from Diverse Habitats.</title>
        <authorList>
            <person name="Zhu T."/>
            <person name="Hou S."/>
            <person name="Lu X."/>
            <person name="Hess W.R."/>
        </authorList>
    </citation>
    <scope>NUCLEOTIDE SEQUENCE [LARGE SCALE GENOMIC DNA]</scope>
    <source>
        <strain evidence="2 3">NIES-593</strain>
    </source>
</reference>
<sequence length="60" mass="6693">MTQIVDCPHPQPLSQTGRGEKDVDRENMRIGITLTGNFAEGKIKSIQLIHKLSLLNHKAL</sequence>
<name>A0A1U7HJK2_9CYAN</name>
<dbReference type="EMBL" id="MRCB01000008">
    <property type="protein sequence ID" value="OKH23773.1"/>
    <property type="molecule type" value="Genomic_DNA"/>
</dbReference>
<comment type="caution">
    <text evidence="2">The sequence shown here is derived from an EMBL/GenBank/DDBJ whole genome shotgun (WGS) entry which is preliminary data.</text>
</comment>
<proteinExistence type="predicted"/>
<evidence type="ECO:0000256" key="1">
    <source>
        <dbReference type="SAM" id="MobiDB-lite"/>
    </source>
</evidence>
<dbReference type="Proteomes" id="UP000186868">
    <property type="component" value="Unassembled WGS sequence"/>
</dbReference>
<keyword evidence="3" id="KW-1185">Reference proteome</keyword>
<evidence type="ECO:0000313" key="2">
    <source>
        <dbReference type="EMBL" id="OKH23773.1"/>
    </source>
</evidence>
<evidence type="ECO:0000313" key="3">
    <source>
        <dbReference type="Proteomes" id="UP000186868"/>
    </source>
</evidence>